<accession>A0A6N2SA01</accession>
<dbReference type="SUPFAM" id="SSF53187">
    <property type="entry name" value="Zn-dependent exopeptidases"/>
    <property type="match status" value="1"/>
</dbReference>
<comment type="cofactor">
    <cofactor evidence="1">
        <name>Zn(2+)</name>
        <dbReference type="ChEBI" id="CHEBI:29105"/>
    </cofactor>
</comment>
<proteinExistence type="predicted"/>
<dbReference type="InterPro" id="IPR011650">
    <property type="entry name" value="Peptidase_M20_dimer"/>
</dbReference>
<keyword evidence="5" id="KW-0224">Dipeptidase</keyword>
<evidence type="ECO:0000256" key="2">
    <source>
        <dbReference type="ARBA" id="ARBA00022833"/>
    </source>
</evidence>
<dbReference type="GO" id="GO:0016805">
    <property type="term" value="F:dipeptidase activity"/>
    <property type="evidence" value="ECO:0007669"/>
    <property type="project" value="UniProtKB-KW"/>
</dbReference>
<dbReference type="Gene3D" id="3.40.630.10">
    <property type="entry name" value="Zn peptidases"/>
    <property type="match status" value="1"/>
</dbReference>
<dbReference type="Pfam" id="PF07687">
    <property type="entry name" value="M20_dimer"/>
    <property type="match status" value="1"/>
</dbReference>
<dbReference type="PANTHER" id="PTHR42994">
    <property type="entry name" value="PEPTIDASE T"/>
    <property type="match status" value="1"/>
</dbReference>
<evidence type="ECO:0000313" key="5">
    <source>
        <dbReference type="EMBL" id="VYS90237.1"/>
    </source>
</evidence>
<dbReference type="Pfam" id="PF04389">
    <property type="entry name" value="Peptidase_M28"/>
    <property type="match status" value="1"/>
</dbReference>
<evidence type="ECO:0000259" key="4">
    <source>
        <dbReference type="Pfam" id="PF07687"/>
    </source>
</evidence>
<organism evidence="5">
    <name type="scientific">uncultured Anaerotruncus sp</name>
    <dbReference type="NCBI Taxonomy" id="905011"/>
    <lineage>
        <taxon>Bacteria</taxon>
        <taxon>Bacillati</taxon>
        <taxon>Bacillota</taxon>
        <taxon>Clostridia</taxon>
        <taxon>Eubacteriales</taxon>
        <taxon>Oscillospiraceae</taxon>
        <taxon>Anaerotruncus</taxon>
        <taxon>environmental samples</taxon>
    </lineage>
</organism>
<evidence type="ECO:0000256" key="1">
    <source>
        <dbReference type="ARBA" id="ARBA00001947"/>
    </source>
</evidence>
<name>A0A6N2SA01_9FIRM</name>
<keyword evidence="5" id="KW-0645">Protease</keyword>
<feature type="domain" description="Peptidase M28" evidence="3">
    <location>
        <begin position="58"/>
        <end position="170"/>
    </location>
</feature>
<dbReference type="Gene3D" id="3.30.70.360">
    <property type="match status" value="1"/>
</dbReference>
<dbReference type="EC" id="3.4.13.18" evidence="5"/>
<dbReference type="PANTHER" id="PTHR42994:SF2">
    <property type="entry name" value="PEPTIDASE"/>
    <property type="match status" value="1"/>
</dbReference>
<keyword evidence="5" id="KW-0378">Hydrolase</keyword>
<reference evidence="5" key="1">
    <citation type="submission" date="2019-11" db="EMBL/GenBank/DDBJ databases">
        <authorList>
            <person name="Feng L."/>
        </authorList>
    </citation>
    <scope>NUCLEOTIDE SEQUENCE</scope>
    <source>
        <strain evidence="5">AundefinedLFYP135</strain>
    </source>
</reference>
<protein>
    <submittedName>
        <fullName evidence="5">Cytosol non-specific dipeptidase</fullName>
        <ecNumber evidence="5">3.4.13.18</ecNumber>
    </submittedName>
</protein>
<gene>
    <name evidence="5" type="primary">pepD_1</name>
    <name evidence="5" type="ORF">AULFYP135_00837</name>
</gene>
<dbReference type="InterPro" id="IPR007484">
    <property type="entry name" value="Peptidase_M28"/>
</dbReference>
<evidence type="ECO:0000259" key="3">
    <source>
        <dbReference type="Pfam" id="PF04389"/>
    </source>
</evidence>
<keyword evidence="2" id="KW-0862">Zinc</keyword>
<sequence length="327" mass="35768">MELNKKRLLDTLCEMIRIDSVSLHEKEMADWIETYFKNRGFDVYRDEAGKNFGSNGGNLLIHVPGTMEGEALCFNAHIDTVSPGNGIEPVVDGEFLVSKGDTILAADDKSGIAAILEAYEYIRENNIPHREMYFLFTICEEQNMMGSKNFDVSKLPCKNMVSIDGAGKPGVIVTAAPAKDGIVATFKGKKAHAGIEPEKGINAITMASKAIAKMTLGRIDAETTANIGRIEGGGQTNVVTDEVFFTAEVRSHSMEKLKNQVESMKKACEEAAAEMGGQVDFAVSHDYPCFVLSQESFAFKACMAAYELEQPGLRARLFSKADMEVCF</sequence>
<dbReference type="AlphaFoldDB" id="A0A6N2SA01"/>
<dbReference type="InterPro" id="IPR010162">
    <property type="entry name" value="PepT-like"/>
</dbReference>
<dbReference type="NCBIfam" id="TIGR01883">
    <property type="entry name" value="PepT-like"/>
    <property type="match status" value="1"/>
</dbReference>
<dbReference type="InterPro" id="IPR036264">
    <property type="entry name" value="Bact_exopeptidase_dim_dom"/>
</dbReference>
<dbReference type="SUPFAM" id="SSF55031">
    <property type="entry name" value="Bacterial exopeptidase dimerisation domain"/>
    <property type="match status" value="1"/>
</dbReference>
<feature type="domain" description="Peptidase M20 dimerisation" evidence="4">
    <location>
        <begin position="184"/>
        <end position="274"/>
    </location>
</feature>
<dbReference type="EMBL" id="CACRSL010000003">
    <property type="protein sequence ID" value="VYS90237.1"/>
    <property type="molecule type" value="Genomic_DNA"/>
</dbReference>